<dbReference type="EMBL" id="JAAXLS010000007">
    <property type="protein sequence ID" value="NKQ54015.1"/>
    <property type="molecule type" value="Genomic_DNA"/>
</dbReference>
<reference evidence="2 3" key="1">
    <citation type="submission" date="2020-04" db="EMBL/GenBank/DDBJ databases">
        <title>Novel species.</title>
        <authorList>
            <person name="Teo W.F.A."/>
            <person name="Lipun K."/>
            <person name="Srisuk N."/>
            <person name="Duangmal K."/>
        </authorList>
    </citation>
    <scope>NUCLEOTIDE SEQUENCE [LARGE SCALE GENOMIC DNA]</scope>
    <source>
        <strain evidence="2 3">K13G38</strain>
    </source>
</reference>
<gene>
    <name evidence="2" type="ORF">HFP15_14095</name>
</gene>
<evidence type="ECO:0000259" key="1">
    <source>
        <dbReference type="SMART" id="SM01012"/>
    </source>
</evidence>
<feature type="domain" description="ANTAR" evidence="1">
    <location>
        <begin position="159"/>
        <end position="228"/>
    </location>
</feature>
<dbReference type="InterPro" id="IPR005561">
    <property type="entry name" value="ANTAR"/>
</dbReference>
<evidence type="ECO:0000313" key="2">
    <source>
        <dbReference type="EMBL" id="NKQ54015.1"/>
    </source>
</evidence>
<protein>
    <submittedName>
        <fullName evidence="2">GAF and ANTAR domain-containing protein</fullName>
    </submittedName>
</protein>
<comment type="caution">
    <text evidence="2">The sequence shown here is derived from an EMBL/GenBank/DDBJ whole genome shotgun (WGS) entry which is preliminary data.</text>
</comment>
<keyword evidence="3" id="KW-1185">Reference proteome</keyword>
<dbReference type="Proteomes" id="UP000715441">
    <property type="component" value="Unassembled WGS sequence"/>
</dbReference>
<dbReference type="InterPro" id="IPR029016">
    <property type="entry name" value="GAF-like_dom_sf"/>
</dbReference>
<name>A0ABX1J2I7_9PSEU</name>
<evidence type="ECO:0000313" key="3">
    <source>
        <dbReference type="Proteomes" id="UP000715441"/>
    </source>
</evidence>
<organism evidence="2 3">
    <name type="scientific">Amycolatopsis acididurans</name>
    <dbReference type="NCBI Taxonomy" id="2724524"/>
    <lineage>
        <taxon>Bacteria</taxon>
        <taxon>Bacillati</taxon>
        <taxon>Actinomycetota</taxon>
        <taxon>Actinomycetes</taxon>
        <taxon>Pseudonocardiales</taxon>
        <taxon>Pseudonocardiaceae</taxon>
        <taxon>Amycolatopsis</taxon>
    </lineage>
</organism>
<sequence>MKTERVTRAWANITSHGTDGAAPAPEHACVACVQATEMTGASLMLASDSTLLEAVCFTDSRAGKMEELQASLGQGPGIDAVESGSPTLVDDLASPLSGRRWPAFAPAAARIGVHALHSLPLALGALRVGVLDLYRDTPGQLSQDQLLDALVYADTALLLVLDARTGITTSVNGTAAASRPPLWRAEVHQAAGMVSVQMGISVLDALVRLRAHAYSHELQLTAVARAVVERRLRFAPGDADIVTDHAPGRDA</sequence>
<dbReference type="RefSeq" id="WP_168515499.1">
    <property type="nucleotide sequence ID" value="NZ_JAAXLS010000007.1"/>
</dbReference>
<dbReference type="SMART" id="SM01012">
    <property type="entry name" value="ANTAR"/>
    <property type="match status" value="1"/>
</dbReference>
<accession>A0ABX1J2I7</accession>
<dbReference type="Gene3D" id="3.30.450.40">
    <property type="match status" value="1"/>
</dbReference>
<proteinExistence type="predicted"/>
<dbReference type="SUPFAM" id="SSF55781">
    <property type="entry name" value="GAF domain-like"/>
    <property type="match status" value="1"/>
</dbReference>